<dbReference type="EMBL" id="SDMP01000013">
    <property type="protein sequence ID" value="RYR19373.1"/>
    <property type="molecule type" value="Genomic_DNA"/>
</dbReference>
<protein>
    <recommendedName>
        <fullName evidence="3">Myb-like domain-containing protein</fullName>
    </recommendedName>
</protein>
<keyword evidence="2" id="KW-1185">Reference proteome</keyword>
<dbReference type="Proteomes" id="UP000289738">
    <property type="component" value="Chromosome B03"/>
</dbReference>
<reference evidence="1 2" key="1">
    <citation type="submission" date="2019-01" db="EMBL/GenBank/DDBJ databases">
        <title>Sequencing of cultivated peanut Arachis hypogaea provides insights into genome evolution and oil improvement.</title>
        <authorList>
            <person name="Chen X."/>
        </authorList>
    </citation>
    <scope>NUCLEOTIDE SEQUENCE [LARGE SCALE GENOMIC DNA]</scope>
    <source>
        <strain evidence="2">cv. Fuhuasheng</strain>
        <tissue evidence="1">Leaves</tissue>
    </source>
</reference>
<gene>
    <name evidence="1" type="ORF">Ahy_B03g064139</name>
</gene>
<comment type="caution">
    <text evidence="1">The sequence shown here is derived from an EMBL/GenBank/DDBJ whole genome shotgun (WGS) entry which is preliminary data.</text>
</comment>
<evidence type="ECO:0008006" key="3">
    <source>
        <dbReference type="Google" id="ProtNLM"/>
    </source>
</evidence>
<accession>A0A444ZYT7</accession>
<organism evidence="1 2">
    <name type="scientific">Arachis hypogaea</name>
    <name type="common">Peanut</name>
    <dbReference type="NCBI Taxonomy" id="3818"/>
    <lineage>
        <taxon>Eukaryota</taxon>
        <taxon>Viridiplantae</taxon>
        <taxon>Streptophyta</taxon>
        <taxon>Embryophyta</taxon>
        <taxon>Tracheophyta</taxon>
        <taxon>Spermatophyta</taxon>
        <taxon>Magnoliopsida</taxon>
        <taxon>eudicotyledons</taxon>
        <taxon>Gunneridae</taxon>
        <taxon>Pentapetalae</taxon>
        <taxon>rosids</taxon>
        <taxon>fabids</taxon>
        <taxon>Fabales</taxon>
        <taxon>Fabaceae</taxon>
        <taxon>Papilionoideae</taxon>
        <taxon>50 kb inversion clade</taxon>
        <taxon>dalbergioids sensu lato</taxon>
        <taxon>Dalbergieae</taxon>
        <taxon>Pterocarpus clade</taxon>
        <taxon>Arachis</taxon>
    </lineage>
</organism>
<proteinExistence type="predicted"/>
<name>A0A444ZYT7_ARAHY</name>
<evidence type="ECO:0000313" key="1">
    <source>
        <dbReference type="EMBL" id="RYR19373.1"/>
    </source>
</evidence>
<sequence>MTHPVLVALLTHPFRLRYNLVQICNIQIFSNLRRLDAIDLNDDDIENCGQDSIQHWHWKEDKIWYRSKGKTFWSQIRSYCIQFNADMKRRTVACKKRWYKINKVVTQFDGCYDQTSRNIRSGSNADDMK</sequence>
<dbReference type="AlphaFoldDB" id="A0A444ZYT7"/>
<evidence type="ECO:0000313" key="2">
    <source>
        <dbReference type="Proteomes" id="UP000289738"/>
    </source>
</evidence>